<gene>
    <name evidence="1" type="ORF">CJ669_01970</name>
</gene>
<evidence type="ECO:0000313" key="1">
    <source>
        <dbReference type="EMBL" id="PRM89291.1"/>
    </source>
</evidence>
<evidence type="ECO:0008006" key="3">
    <source>
        <dbReference type="Google" id="ProtNLM"/>
    </source>
</evidence>
<reference evidence="1 2" key="1">
    <citation type="submission" date="2017-09" db="EMBL/GenBank/DDBJ databases">
        <title>Reassesment of A. cryaerophilus.</title>
        <authorList>
            <person name="Perez-Cataluna A."/>
            <person name="Collado L."/>
            <person name="Salgado O."/>
            <person name="Lefinanco V."/>
            <person name="Figueras M.J."/>
        </authorList>
    </citation>
    <scope>NUCLEOTIDE SEQUENCE [LARGE SCALE GENOMIC DNA]</scope>
    <source>
        <strain evidence="1 2">LMG 9861</strain>
    </source>
</reference>
<proteinExistence type="predicted"/>
<sequence length="261" mass="28077">MKKTVLLSSILLTSIFPFDLKSIATEVGKNIPSSTNQSQNKSNLDNSTISSGLKEALKSGVTFATTQLGKKDGYLNNKDVRIPLPPNLANAETLIRKAGGDKMADDLIKSMNSAASQAAPKTADIFMDAISKMSLTDAQKILNSGENGATDYFKKNTTDSLKKMIKPIIQSSMKDNNVAQYYDMANSFYESSAKPLLNNSAISGLAKNLGVNTDNSSESLDDFVTQKAIDGLFNMIGEKEAGIRANPVEQTSSILKQVFGK</sequence>
<dbReference type="InterPro" id="IPR025245">
    <property type="entry name" value="DUF4197"/>
</dbReference>
<dbReference type="Proteomes" id="UP000239065">
    <property type="component" value="Unassembled WGS sequence"/>
</dbReference>
<comment type="caution">
    <text evidence="1">The sequence shown here is derived from an EMBL/GenBank/DDBJ whole genome shotgun (WGS) entry which is preliminary data.</text>
</comment>
<dbReference type="Pfam" id="PF13852">
    <property type="entry name" value="DUF4197"/>
    <property type="match status" value="1"/>
</dbReference>
<dbReference type="AlphaFoldDB" id="A0A2S9SRS5"/>
<name>A0A2S9SRS5_9BACT</name>
<organism evidence="1 2">
    <name type="scientific">Aliarcobacter cryaerophilus</name>
    <dbReference type="NCBI Taxonomy" id="28198"/>
    <lineage>
        <taxon>Bacteria</taxon>
        <taxon>Pseudomonadati</taxon>
        <taxon>Campylobacterota</taxon>
        <taxon>Epsilonproteobacteria</taxon>
        <taxon>Campylobacterales</taxon>
        <taxon>Arcobacteraceae</taxon>
        <taxon>Aliarcobacter</taxon>
    </lineage>
</organism>
<accession>A0A2S9SRS5</accession>
<protein>
    <recommendedName>
        <fullName evidence="3">DUF4197 domain-containing protein</fullName>
    </recommendedName>
</protein>
<evidence type="ECO:0000313" key="2">
    <source>
        <dbReference type="Proteomes" id="UP000239065"/>
    </source>
</evidence>
<dbReference type="EMBL" id="NXGJ01000001">
    <property type="protein sequence ID" value="PRM89291.1"/>
    <property type="molecule type" value="Genomic_DNA"/>
</dbReference>
<dbReference type="RefSeq" id="WP_105908472.1">
    <property type="nucleotide sequence ID" value="NZ_NXGJ01000001.1"/>
</dbReference>